<protein>
    <submittedName>
        <fullName evidence="1">Uncharacterized protein</fullName>
    </submittedName>
</protein>
<keyword evidence="2" id="KW-1185">Reference proteome</keyword>
<reference evidence="1" key="1">
    <citation type="submission" date="2020-07" db="EMBL/GenBank/DDBJ databases">
        <title>Multicomponent nature underlies the extraordinary mechanical properties of spider dragline silk.</title>
        <authorList>
            <person name="Kono N."/>
            <person name="Nakamura H."/>
            <person name="Mori M."/>
            <person name="Yoshida Y."/>
            <person name="Ohtoshi R."/>
            <person name="Malay A.D."/>
            <person name="Moran D.A.P."/>
            <person name="Tomita M."/>
            <person name="Numata K."/>
            <person name="Arakawa K."/>
        </authorList>
    </citation>
    <scope>NUCLEOTIDE SEQUENCE</scope>
</reference>
<gene>
    <name evidence="1" type="ORF">TNCT_673671</name>
</gene>
<evidence type="ECO:0000313" key="1">
    <source>
        <dbReference type="EMBL" id="GFQ84744.1"/>
    </source>
</evidence>
<dbReference type="Proteomes" id="UP000887116">
    <property type="component" value="Unassembled WGS sequence"/>
</dbReference>
<organism evidence="1 2">
    <name type="scientific">Trichonephila clavata</name>
    <name type="common">Joro spider</name>
    <name type="synonym">Nephila clavata</name>
    <dbReference type="NCBI Taxonomy" id="2740835"/>
    <lineage>
        <taxon>Eukaryota</taxon>
        <taxon>Metazoa</taxon>
        <taxon>Ecdysozoa</taxon>
        <taxon>Arthropoda</taxon>
        <taxon>Chelicerata</taxon>
        <taxon>Arachnida</taxon>
        <taxon>Araneae</taxon>
        <taxon>Araneomorphae</taxon>
        <taxon>Entelegynae</taxon>
        <taxon>Araneoidea</taxon>
        <taxon>Nephilidae</taxon>
        <taxon>Trichonephila</taxon>
    </lineage>
</organism>
<sequence length="106" mass="11931">MHVGPHLANALDSWLQSGRSQTTPFWVCCRSYSLPLTCSCVLDVKRLPFRRSKSVGEHVGILSKSVNQRLLRGTHTHNAFCGGVIKGHLYLCDTEKTLKHKMKINQ</sequence>
<dbReference type="AlphaFoldDB" id="A0A8X6HDZ7"/>
<evidence type="ECO:0000313" key="2">
    <source>
        <dbReference type="Proteomes" id="UP000887116"/>
    </source>
</evidence>
<name>A0A8X6HDZ7_TRICU</name>
<comment type="caution">
    <text evidence="1">The sequence shown here is derived from an EMBL/GenBank/DDBJ whole genome shotgun (WGS) entry which is preliminary data.</text>
</comment>
<proteinExistence type="predicted"/>
<accession>A0A8X6HDZ7</accession>
<dbReference type="EMBL" id="BMAO01032805">
    <property type="protein sequence ID" value="GFQ84744.1"/>
    <property type="molecule type" value="Genomic_DNA"/>
</dbReference>